<feature type="compositionally biased region" description="Low complexity" evidence="1">
    <location>
        <begin position="1"/>
        <end position="25"/>
    </location>
</feature>
<proteinExistence type="predicted"/>
<dbReference type="Proteomes" id="UP000326198">
    <property type="component" value="Unassembled WGS sequence"/>
</dbReference>
<gene>
    <name evidence="2" type="ORF">BDV26DRAFT_274365</name>
</gene>
<dbReference type="EMBL" id="ML736364">
    <property type="protein sequence ID" value="KAE8372324.1"/>
    <property type="molecule type" value="Genomic_DNA"/>
</dbReference>
<evidence type="ECO:0000256" key="1">
    <source>
        <dbReference type="SAM" id="MobiDB-lite"/>
    </source>
</evidence>
<organism evidence="2 3">
    <name type="scientific">Aspergillus bertholletiae</name>
    <dbReference type="NCBI Taxonomy" id="1226010"/>
    <lineage>
        <taxon>Eukaryota</taxon>
        <taxon>Fungi</taxon>
        <taxon>Dikarya</taxon>
        <taxon>Ascomycota</taxon>
        <taxon>Pezizomycotina</taxon>
        <taxon>Eurotiomycetes</taxon>
        <taxon>Eurotiomycetidae</taxon>
        <taxon>Eurotiales</taxon>
        <taxon>Aspergillaceae</taxon>
        <taxon>Aspergillus</taxon>
        <taxon>Aspergillus subgen. Circumdati</taxon>
    </lineage>
</organism>
<evidence type="ECO:0000313" key="3">
    <source>
        <dbReference type="Proteomes" id="UP000326198"/>
    </source>
</evidence>
<evidence type="ECO:0000313" key="2">
    <source>
        <dbReference type="EMBL" id="KAE8372324.1"/>
    </source>
</evidence>
<accession>A0A5N7AR40</accession>
<reference evidence="2 3" key="1">
    <citation type="submission" date="2019-04" db="EMBL/GenBank/DDBJ databases">
        <title>Friends and foes A comparative genomics studyof 23 Aspergillus species from section Flavi.</title>
        <authorList>
            <consortium name="DOE Joint Genome Institute"/>
            <person name="Kjaerbolling I."/>
            <person name="Vesth T."/>
            <person name="Frisvad J.C."/>
            <person name="Nybo J.L."/>
            <person name="Theobald S."/>
            <person name="Kildgaard S."/>
            <person name="Isbrandt T."/>
            <person name="Kuo A."/>
            <person name="Sato A."/>
            <person name="Lyhne E.K."/>
            <person name="Kogle M.E."/>
            <person name="Wiebenga A."/>
            <person name="Kun R.S."/>
            <person name="Lubbers R.J."/>
            <person name="Makela M.R."/>
            <person name="Barry K."/>
            <person name="Chovatia M."/>
            <person name="Clum A."/>
            <person name="Daum C."/>
            <person name="Haridas S."/>
            <person name="He G."/>
            <person name="LaButti K."/>
            <person name="Lipzen A."/>
            <person name="Mondo S."/>
            <person name="Riley R."/>
            <person name="Salamov A."/>
            <person name="Simmons B.A."/>
            <person name="Magnuson J.K."/>
            <person name="Henrissat B."/>
            <person name="Mortensen U.H."/>
            <person name="Larsen T.O."/>
            <person name="Devries R.P."/>
            <person name="Grigoriev I.V."/>
            <person name="Machida M."/>
            <person name="Baker S.E."/>
            <person name="Andersen M.R."/>
        </authorList>
    </citation>
    <scope>NUCLEOTIDE SEQUENCE [LARGE SCALE GENOMIC DNA]</scope>
    <source>
        <strain evidence="2 3">IBT 29228</strain>
    </source>
</reference>
<keyword evidence="3" id="KW-1185">Reference proteome</keyword>
<protein>
    <submittedName>
        <fullName evidence="2">Uncharacterized protein</fullName>
    </submittedName>
</protein>
<dbReference type="AlphaFoldDB" id="A0A5N7AR40"/>
<name>A0A5N7AR40_9EURO</name>
<feature type="region of interest" description="Disordered" evidence="1">
    <location>
        <begin position="1"/>
        <end position="83"/>
    </location>
</feature>
<sequence length="83" mass="8846">MDKLVSKLSGGSSSSNDSKEGSSSSSDKDYVDKGLDTIEKKFGGGRINPDDPKVRAANEKFTDAARNQVESMTGKKVPSKFSN</sequence>
<dbReference type="OrthoDB" id="3050608at2759"/>
<feature type="compositionally biased region" description="Basic and acidic residues" evidence="1">
    <location>
        <begin position="26"/>
        <end position="63"/>
    </location>
</feature>